<gene>
    <name evidence="1" type="ORF">AVEN_39728_1</name>
</gene>
<proteinExistence type="predicted"/>
<protein>
    <submittedName>
        <fullName evidence="1">Uncharacterized protein</fullName>
    </submittedName>
</protein>
<feature type="non-terminal residue" evidence="1">
    <location>
        <position position="38"/>
    </location>
</feature>
<evidence type="ECO:0000313" key="2">
    <source>
        <dbReference type="Proteomes" id="UP000499080"/>
    </source>
</evidence>
<dbReference type="Proteomes" id="UP000499080">
    <property type="component" value="Unassembled WGS sequence"/>
</dbReference>
<organism evidence="1 2">
    <name type="scientific">Araneus ventricosus</name>
    <name type="common">Orbweaver spider</name>
    <name type="synonym">Epeira ventricosa</name>
    <dbReference type="NCBI Taxonomy" id="182803"/>
    <lineage>
        <taxon>Eukaryota</taxon>
        <taxon>Metazoa</taxon>
        <taxon>Ecdysozoa</taxon>
        <taxon>Arthropoda</taxon>
        <taxon>Chelicerata</taxon>
        <taxon>Arachnida</taxon>
        <taxon>Araneae</taxon>
        <taxon>Araneomorphae</taxon>
        <taxon>Entelegynae</taxon>
        <taxon>Araneoidea</taxon>
        <taxon>Araneidae</taxon>
        <taxon>Araneus</taxon>
    </lineage>
</organism>
<dbReference type="AlphaFoldDB" id="A0A4Y2KJT3"/>
<accession>A0A4Y2KJT3</accession>
<name>A0A4Y2KJT3_ARAVE</name>
<comment type="caution">
    <text evidence="1">The sequence shown here is derived from an EMBL/GenBank/DDBJ whole genome shotgun (WGS) entry which is preliminary data.</text>
</comment>
<evidence type="ECO:0000313" key="1">
    <source>
        <dbReference type="EMBL" id="GBN02641.1"/>
    </source>
</evidence>
<reference evidence="1 2" key="1">
    <citation type="journal article" date="2019" name="Sci. Rep.">
        <title>Orb-weaving spider Araneus ventricosus genome elucidates the spidroin gene catalogue.</title>
        <authorList>
            <person name="Kono N."/>
            <person name="Nakamura H."/>
            <person name="Ohtoshi R."/>
            <person name="Moran D.A.P."/>
            <person name="Shinohara A."/>
            <person name="Yoshida Y."/>
            <person name="Fujiwara M."/>
            <person name="Mori M."/>
            <person name="Tomita M."/>
            <person name="Arakawa K."/>
        </authorList>
    </citation>
    <scope>NUCLEOTIDE SEQUENCE [LARGE SCALE GENOMIC DNA]</scope>
</reference>
<dbReference type="EMBL" id="BGPR01272654">
    <property type="protein sequence ID" value="GBN02641.1"/>
    <property type="molecule type" value="Genomic_DNA"/>
</dbReference>
<keyword evidence="2" id="KW-1185">Reference proteome</keyword>
<sequence>MPRYLFVAGHFLGNGSVLDYIRDGGYAVEQVSLDAKIR</sequence>
<dbReference type="OrthoDB" id="9947882at2759"/>